<keyword evidence="3" id="KW-1185">Reference proteome</keyword>
<dbReference type="Proteomes" id="UP000013776">
    <property type="component" value="Unassembled WGS sequence"/>
</dbReference>
<protein>
    <submittedName>
        <fullName evidence="2">Uncharacterized protein</fullName>
    </submittedName>
</protein>
<dbReference type="VEuPathDB" id="FungiDB:TAPDE_000978"/>
<feature type="region of interest" description="Disordered" evidence="1">
    <location>
        <begin position="185"/>
        <end position="204"/>
    </location>
</feature>
<dbReference type="EMBL" id="CAHR02000031">
    <property type="protein sequence ID" value="CCG81252.1"/>
    <property type="molecule type" value="Genomic_DNA"/>
</dbReference>
<evidence type="ECO:0000313" key="3">
    <source>
        <dbReference type="Proteomes" id="UP000013776"/>
    </source>
</evidence>
<dbReference type="PANTHER" id="PTHR40129">
    <property type="entry name" value="KETOPANTOATE REDUCTASE N-TERMINAL DOMAIN-CONTAINING PROTEIN"/>
    <property type="match status" value="1"/>
</dbReference>
<dbReference type="OrthoDB" id="674948at2759"/>
<name>R4X7C8_TAPDE</name>
<evidence type="ECO:0000256" key="1">
    <source>
        <dbReference type="SAM" id="MobiDB-lite"/>
    </source>
</evidence>
<dbReference type="AlphaFoldDB" id="R4X7C8"/>
<accession>R4X7C8</accession>
<organism evidence="2 3">
    <name type="scientific">Taphrina deformans (strain PYCC 5710 / ATCC 11124 / CBS 356.35 / IMI 108563 / JCM 9778 / NBRC 8474)</name>
    <name type="common">Peach leaf curl fungus</name>
    <name type="synonym">Lalaria deformans</name>
    <dbReference type="NCBI Taxonomy" id="1097556"/>
    <lineage>
        <taxon>Eukaryota</taxon>
        <taxon>Fungi</taxon>
        <taxon>Dikarya</taxon>
        <taxon>Ascomycota</taxon>
        <taxon>Taphrinomycotina</taxon>
        <taxon>Taphrinomycetes</taxon>
        <taxon>Taphrinales</taxon>
        <taxon>Taphrinaceae</taxon>
        <taxon>Taphrina</taxon>
    </lineage>
</organism>
<gene>
    <name evidence="2" type="ORF">TAPDE_000978</name>
</gene>
<sequence length="254" mass="28112">MDVYLFDSVDGGREIQVGGDEYDGEGLDNQMEIRSGRVVVVVGGEFPDTARGASHPRHVSGAGRAVGAGIDGWSVAQPDLWITRHSRYDKESGRARAEDALKAAGGVVLNLSGLWGGTRQPRHFTKALFPSKQDVAAKRSLHMVHGRDVARAILAVVSDWPGPSRWMLTDGFVYDWWSLLAGWGTESSSDKDDKDDKDDDSEGDVKGEAVKWVWECMNEQGVRALPRSMESLGRCYDSREFWETFKLTPVRARI</sequence>
<reference evidence="2 3" key="1">
    <citation type="journal article" date="2013" name="MBio">
        <title>Genome sequencing of the plant pathogen Taphrina deformans, the causal agent of peach leaf curl.</title>
        <authorList>
            <person name="Cisse O.H."/>
            <person name="Almeida J.M.G.C.F."/>
            <person name="Fonseca A."/>
            <person name="Kumar A.A."/>
            <person name="Salojaervi J."/>
            <person name="Overmyer K."/>
            <person name="Hauser P.M."/>
            <person name="Pagni M."/>
        </authorList>
    </citation>
    <scope>NUCLEOTIDE SEQUENCE [LARGE SCALE GENOMIC DNA]</scope>
    <source>
        <strain evidence="3">PYCC 5710 / ATCC 11124 / CBS 356.35 / IMI 108563 / JCM 9778 / NBRC 8474</strain>
    </source>
</reference>
<proteinExistence type="predicted"/>
<dbReference type="STRING" id="1097556.R4X7C8"/>
<evidence type="ECO:0000313" key="2">
    <source>
        <dbReference type="EMBL" id="CCG81252.1"/>
    </source>
</evidence>
<comment type="caution">
    <text evidence="2">The sequence shown here is derived from an EMBL/GenBank/DDBJ whole genome shotgun (WGS) entry which is preliminary data.</text>
</comment>
<dbReference type="eggNOG" id="ENOG502RXTJ">
    <property type="taxonomic scope" value="Eukaryota"/>
</dbReference>
<dbReference type="PANTHER" id="PTHR40129:SF2">
    <property type="entry name" value="KETOPANTOATE REDUCTASE N-TERMINAL DOMAIN-CONTAINING PROTEIN"/>
    <property type="match status" value="1"/>
</dbReference>